<proteinExistence type="predicted"/>
<reference evidence="1" key="2">
    <citation type="submission" date="2025-08" db="UniProtKB">
        <authorList>
            <consortium name="Ensembl"/>
        </authorList>
    </citation>
    <scope>IDENTIFICATION</scope>
</reference>
<sequence length="58" mass="6514">MGNLILSWLLFGSCLSTLSYVGITLTLSGMFLYHNCKFMTSWAVRQGFSRRDHPGKGL</sequence>
<dbReference type="Ensembl" id="ENSEAST00005000641.2">
    <property type="protein sequence ID" value="ENSEASP00005000535.2"/>
    <property type="gene ID" value="ENSEASG00005000502.2"/>
</dbReference>
<name>A0A8C4KXF4_EQUAS</name>
<reference evidence="1" key="3">
    <citation type="submission" date="2025-09" db="UniProtKB">
        <authorList>
            <consortium name="Ensembl"/>
        </authorList>
    </citation>
    <scope>IDENTIFICATION</scope>
</reference>
<organism evidence="1 2">
    <name type="scientific">Equus asinus</name>
    <name type="common">Donkey</name>
    <name type="synonym">Equus africanus asinus</name>
    <dbReference type="NCBI Taxonomy" id="9793"/>
    <lineage>
        <taxon>Eukaryota</taxon>
        <taxon>Metazoa</taxon>
        <taxon>Chordata</taxon>
        <taxon>Craniata</taxon>
        <taxon>Vertebrata</taxon>
        <taxon>Euteleostomi</taxon>
        <taxon>Mammalia</taxon>
        <taxon>Eutheria</taxon>
        <taxon>Laurasiatheria</taxon>
        <taxon>Perissodactyla</taxon>
        <taxon>Equidae</taxon>
        <taxon>Equus</taxon>
    </lineage>
</organism>
<dbReference type="Proteomes" id="UP000694387">
    <property type="component" value="Chromosome 9"/>
</dbReference>
<protein>
    <submittedName>
        <fullName evidence="1">Uncharacterized protein</fullName>
    </submittedName>
</protein>
<accession>A0A8C4KXF4</accession>
<keyword evidence="2" id="KW-1185">Reference proteome</keyword>
<evidence type="ECO:0000313" key="2">
    <source>
        <dbReference type="Proteomes" id="UP000694387"/>
    </source>
</evidence>
<reference evidence="1 2" key="1">
    <citation type="journal article" date="2020" name="Nat. Commun.">
        <title>Donkey genomes provide new insights into domestication and selection for coat color.</title>
        <authorList>
            <person name="Wang"/>
            <person name="C."/>
            <person name="Li"/>
            <person name="H."/>
            <person name="Guo"/>
            <person name="Y."/>
            <person name="Huang"/>
            <person name="J."/>
            <person name="Sun"/>
            <person name="Y."/>
            <person name="Min"/>
            <person name="J."/>
            <person name="Wang"/>
            <person name="J."/>
            <person name="Fang"/>
            <person name="X."/>
            <person name="Zhao"/>
            <person name="Z."/>
            <person name="Wang"/>
            <person name="S."/>
            <person name="Zhang"/>
            <person name="Y."/>
            <person name="Liu"/>
            <person name="Q."/>
            <person name="Jiang"/>
            <person name="Q."/>
            <person name="Wang"/>
            <person name="X."/>
            <person name="Guo"/>
            <person name="Y."/>
            <person name="Yang"/>
            <person name="C."/>
            <person name="Wang"/>
            <person name="Y."/>
            <person name="Tian"/>
            <person name="F."/>
            <person name="Zhuang"/>
            <person name="G."/>
            <person name="Fan"/>
            <person name="Y."/>
            <person name="Gao"/>
            <person name="Q."/>
            <person name="Li"/>
            <person name="Y."/>
            <person name="Ju"/>
            <person name="Z."/>
            <person name="Li"/>
            <person name="J."/>
            <person name="Li"/>
            <person name="R."/>
            <person name="Hou"/>
            <person name="M."/>
            <person name="Yang"/>
            <person name="G."/>
            <person name="Liu"/>
            <person name="G."/>
            <person name="Liu"/>
            <person name="W."/>
            <person name="Guo"/>
            <person name="J."/>
            <person name="Pan"/>
            <person name="S."/>
            <person name="Fan"/>
            <person name="G."/>
            <person name="Zhang"/>
            <person name="W."/>
            <person name="Zhang"/>
            <person name="R."/>
            <person name="Yu"/>
            <person name="J."/>
            <person name="Zhang"/>
            <person name="X."/>
            <person name="Yin"/>
            <person name="Q."/>
            <person name="Ji"/>
            <person name="C."/>
            <person name="Jin"/>
            <person name="Y."/>
            <person name="Yue"/>
            <person name="G."/>
            <person name="Liu"/>
            <person name="M."/>
            <person name="Xu"/>
            <person name="J."/>
            <person name="Liu"/>
            <person name="S."/>
            <person name="Jordana"/>
            <person name="J."/>
            <person name="Noce"/>
            <person name="A."/>
            <person name="Amills"/>
            <person name="M."/>
            <person name="Wu"/>
            <person name="D.D."/>
            <person name="Li"/>
            <person name="S."/>
            <person name="Zhou"/>
            <person name="X. and Zhong"/>
            <person name="J."/>
        </authorList>
    </citation>
    <scope>NUCLEOTIDE SEQUENCE [LARGE SCALE GENOMIC DNA]</scope>
</reference>
<dbReference type="AlphaFoldDB" id="A0A8C4KXF4"/>
<evidence type="ECO:0000313" key="1">
    <source>
        <dbReference type="Ensembl" id="ENSEASP00005000535.2"/>
    </source>
</evidence>
<dbReference type="GeneTree" id="ENSGT00950000185099"/>